<organism evidence="3 4">
    <name type="scientific">Prosthecobacter debontii</name>
    <dbReference type="NCBI Taxonomy" id="48467"/>
    <lineage>
        <taxon>Bacteria</taxon>
        <taxon>Pseudomonadati</taxon>
        <taxon>Verrucomicrobiota</taxon>
        <taxon>Verrucomicrobiia</taxon>
        <taxon>Verrucomicrobiales</taxon>
        <taxon>Verrucomicrobiaceae</taxon>
        <taxon>Prosthecobacter</taxon>
    </lineage>
</organism>
<dbReference type="RefSeq" id="WP_078811737.1">
    <property type="nucleotide sequence ID" value="NZ_FUYE01000001.1"/>
</dbReference>
<dbReference type="InterPro" id="IPR014464">
    <property type="entry name" value="CvfB_fam"/>
</dbReference>
<dbReference type="PANTHER" id="PTHR37296:SF1">
    <property type="entry name" value="CONSERVED VIRULENCE FACTOR B"/>
    <property type="match status" value="1"/>
</dbReference>
<dbReference type="STRING" id="48467.SAMN02745166_00444"/>
<dbReference type="OrthoDB" id="9801597at2"/>
<evidence type="ECO:0000256" key="1">
    <source>
        <dbReference type="PIRNR" id="PIRNR012524"/>
    </source>
</evidence>
<dbReference type="InterPro" id="IPR012340">
    <property type="entry name" value="NA-bd_OB-fold"/>
</dbReference>
<feature type="domain" description="S1 motif" evidence="2">
    <location>
        <begin position="69"/>
        <end position="132"/>
    </location>
</feature>
<dbReference type="InterPro" id="IPR040764">
    <property type="entry name" value="CvfB_WH"/>
</dbReference>
<evidence type="ECO:0000259" key="2">
    <source>
        <dbReference type="SMART" id="SM00316"/>
    </source>
</evidence>
<protein>
    <recommendedName>
        <fullName evidence="2">S1 motif domain-containing protein</fullName>
    </recommendedName>
</protein>
<dbReference type="InterPro" id="IPR036388">
    <property type="entry name" value="WH-like_DNA-bd_sf"/>
</dbReference>
<gene>
    <name evidence="3" type="ORF">SAMN02745166_00444</name>
</gene>
<dbReference type="Proteomes" id="UP000190774">
    <property type="component" value="Unassembled WGS sequence"/>
</dbReference>
<keyword evidence="4" id="KW-1185">Reference proteome</keyword>
<dbReference type="GO" id="GO:0003676">
    <property type="term" value="F:nucleic acid binding"/>
    <property type="evidence" value="ECO:0007669"/>
    <property type="project" value="InterPro"/>
</dbReference>
<dbReference type="Gene3D" id="1.10.10.10">
    <property type="entry name" value="Winged helix-like DNA-binding domain superfamily/Winged helix DNA-binding domain"/>
    <property type="match status" value="1"/>
</dbReference>
<sequence>MLALGQINPLPVLRSTPQGVYLGGGENEEILLPTRYVPRGTQLDDVLEVFVYRDSEDRLIATTERPLAMVGEFAALKVVSVNRNVGAFLDWGLPKDLMLPFREQADPIYAGDKVLVYVMVDERSHRIIATTKLNRYLSKQPPRYRPKQPVSLVIVNRTPLGYNAIVENAHQGLLYHNQVGATLEPGQKLKGFVSAIRPGGKIDLSLDAAGYQRVASLTDQILDALKAAGGRLDYDDDTAPEVIRQQFDCSKKAFKQALGALFRQRRIQFTNPGISLVDLRVAGDSEWTPGEGKK</sequence>
<dbReference type="Pfam" id="PF17783">
    <property type="entry name" value="WHD_CvfB"/>
    <property type="match status" value="1"/>
</dbReference>
<dbReference type="Gene3D" id="2.40.50.140">
    <property type="entry name" value="Nucleic acid-binding proteins"/>
    <property type="match status" value="1"/>
</dbReference>
<dbReference type="SMART" id="SM00316">
    <property type="entry name" value="S1"/>
    <property type="match status" value="3"/>
</dbReference>
<feature type="domain" description="S1 motif" evidence="2">
    <location>
        <begin position="145"/>
        <end position="207"/>
    </location>
</feature>
<reference evidence="4" key="1">
    <citation type="submission" date="2017-02" db="EMBL/GenBank/DDBJ databases">
        <authorList>
            <person name="Varghese N."/>
            <person name="Submissions S."/>
        </authorList>
    </citation>
    <scope>NUCLEOTIDE SEQUENCE [LARGE SCALE GENOMIC DNA]</scope>
    <source>
        <strain evidence="4">ATCC 700200</strain>
    </source>
</reference>
<proteinExistence type="inferred from homology"/>
<dbReference type="PANTHER" id="PTHR37296">
    <property type="entry name" value="CONSERVED VIRULENCE FACTOR B"/>
    <property type="match status" value="1"/>
</dbReference>
<accession>A0A1T4WKS7</accession>
<dbReference type="PIRSF" id="PIRSF012524">
    <property type="entry name" value="YitL_S1"/>
    <property type="match status" value="1"/>
</dbReference>
<dbReference type="AlphaFoldDB" id="A0A1T4WKS7"/>
<dbReference type="InterPro" id="IPR039566">
    <property type="entry name" value="CvfB_S1_st"/>
</dbReference>
<comment type="similarity">
    <text evidence="1">Belongs to the CvfB family.</text>
</comment>
<dbReference type="InterPro" id="IPR003029">
    <property type="entry name" value="S1_domain"/>
</dbReference>
<name>A0A1T4WKS7_9BACT</name>
<evidence type="ECO:0000313" key="4">
    <source>
        <dbReference type="Proteomes" id="UP000190774"/>
    </source>
</evidence>
<evidence type="ECO:0000313" key="3">
    <source>
        <dbReference type="EMBL" id="SKA77932.1"/>
    </source>
</evidence>
<dbReference type="EMBL" id="FUYE01000001">
    <property type="protein sequence ID" value="SKA77932.1"/>
    <property type="molecule type" value="Genomic_DNA"/>
</dbReference>
<dbReference type="Pfam" id="PF13509">
    <property type="entry name" value="S1_2"/>
    <property type="match status" value="1"/>
</dbReference>
<feature type="domain" description="S1 motif" evidence="2">
    <location>
        <begin position="3"/>
        <end position="64"/>
    </location>
</feature>